<dbReference type="OrthoDB" id="5860582at2759"/>
<dbReference type="Proteomes" id="UP000050761">
    <property type="component" value="Unassembled WGS sequence"/>
</dbReference>
<gene>
    <name evidence="1" type="ORF">HPBE_LOCUS20696</name>
</gene>
<reference evidence="1 2" key="1">
    <citation type="submission" date="2018-11" db="EMBL/GenBank/DDBJ databases">
        <authorList>
            <consortium name="Pathogen Informatics"/>
        </authorList>
    </citation>
    <scope>NUCLEOTIDE SEQUENCE [LARGE SCALE GENOMIC DNA]</scope>
</reference>
<dbReference type="WBParaSite" id="HPBE_0002069701-mRNA-1">
    <property type="protein sequence ID" value="HPBE_0002069701-mRNA-1"/>
    <property type="gene ID" value="HPBE_0002069701"/>
</dbReference>
<keyword evidence="2" id="KW-1185">Reference proteome</keyword>
<dbReference type="EMBL" id="UZAH01032371">
    <property type="protein sequence ID" value="VDP21382.1"/>
    <property type="molecule type" value="Genomic_DNA"/>
</dbReference>
<accession>A0A3P8B5F2</accession>
<name>A0A183GEE5_HELPZ</name>
<protein>
    <submittedName>
        <fullName evidence="3">Transposase</fullName>
    </submittedName>
</protein>
<evidence type="ECO:0000313" key="1">
    <source>
        <dbReference type="EMBL" id="VDP21382.1"/>
    </source>
</evidence>
<accession>A0A183GEE5</accession>
<evidence type="ECO:0000313" key="3">
    <source>
        <dbReference type="WBParaSite" id="HPBE_0002069701-mRNA-1"/>
    </source>
</evidence>
<reference evidence="3" key="2">
    <citation type="submission" date="2019-09" db="UniProtKB">
        <authorList>
            <consortium name="WormBaseParasite"/>
        </authorList>
    </citation>
    <scope>IDENTIFICATION</scope>
</reference>
<sequence>MNRNTLGQVPFFFSRKLAYLSFDDLGYASVFLRGEGLPLHEGVVKTYYNTAFSHRFDELKGNLYGDAACGLSFESASQNVGTDKSERRIVEKAGFEEVALRRIASRQTDKESSREEIKLAERMASILKDFEARQLEVDEDEQLEITVVQMLNDVYSDTA</sequence>
<dbReference type="AlphaFoldDB" id="A0A183GEE5"/>
<proteinExistence type="predicted"/>
<organism evidence="2 3">
    <name type="scientific">Heligmosomoides polygyrus</name>
    <name type="common">Parasitic roundworm</name>
    <dbReference type="NCBI Taxonomy" id="6339"/>
    <lineage>
        <taxon>Eukaryota</taxon>
        <taxon>Metazoa</taxon>
        <taxon>Ecdysozoa</taxon>
        <taxon>Nematoda</taxon>
        <taxon>Chromadorea</taxon>
        <taxon>Rhabditida</taxon>
        <taxon>Rhabditina</taxon>
        <taxon>Rhabditomorpha</taxon>
        <taxon>Strongyloidea</taxon>
        <taxon>Heligmosomidae</taxon>
        <taxon>Heligmosomoides</taxon>
    </lineage>
</organism>
<evidence type="ECO:0000313" key="2">
    <source>
        <dbReference type="Proteomes" id="UP000050761"/>
    </source>
</evidence>